<gene>
    <name evidence="2" type="ORF">DFR29_116135</name>
</gene>
<protein>
    <submittedName>
        <fullName evidence="2">Membrane protein YqaA with SNARE-associated domain</fullName>
    </submittedName>
</protein>
<feature type="transmembrane region" description="Helical" evidence="1">
    <location>
        <begin position="130"/>
        <end position="150"/>
    </location>
</feature>
<name>A0A4R6YP26_9GAMM</name>
<dbReference type="OrthoDB" id="9810270at2"/>
<proteinExistence type="predicted"/>
<dbReference type="RefSeq" id="WP_133820900.1">
    <property type="nucleotide sequence ID" value="NZ_SNZH01000016.1"/>
</dbReference>
<keyword evidence="1" id="KW-1133">Transmembrane helix</keyword>
<keyword evidence="3" id="KW-1185">Reference proteome</keyword>
<keyword evidence="1" id="KW-0472">Membrane</keyword>
<accession>A0A4R6YP26</accession>
<sequence>MKLFKPLYEKALQWAAHPQAERLLAGLSFVEAIIFPVMPEVMLAPMTLARPSRWARYATISMVFSVIGAVVGYVLGHYAFDLLRPLLDYLGWLPRIDALVLELRTTVANSAWTAFWLLVLAGFMPVPLKIFTWASGIVGVPMLAFVASMIIGRGKRVYLLAGVIRLGGPRAEAVLHKYIEWVGWAALLLFAGLILWLKLRH</sequence>
<feature type="transmembrane region" description="Helical" evidence="1">
    <location>
        <begin position="58"/>
        <end position="80"/>
    </location>
</feature>
<evidence type="ECO:0000313" key="2">
    <source>
        <dbReference type="EMBL" id="TDR39433.1"/>
    </source>
</evidence>
<dbReference type="Proteomes" id="UP000295293">
    <property type="component" value="Unassembled WGS sequence"/>
</dbReference>
<feature type="transmembrane region" description="Helical" evidence="1">
    <location>
        <begin position="181"/>
        <end position="199"/>
    </location>
</feature>
<organism evidence="2 3">
    <name type="scientific">Tahibacter aquaticus</name>
    <dbReference type="NCBI Taxonomy" id="520092"/>
    <lineage>
        <taxon>Bacteria</taxon>
        <taxon>Pseudomonadati</taxon>
        <taxon>Pseudomonadota</taxon>
        <taxon>Gammaproteobacteria</taxon>
        <taxon>Lysobacterales</taxon>
        <taxon>Rhodanobacteraceae</taxon>
        <taxon>Tahibacter</taxon>
    </lineage>
</organism>
<dbReference type="GO" id="GO:0005886">
    <property type="term" value="C:plasma membrane"/>
    <property type="evidence" value="ECO:0007669"/>
    <property type="project" value="TreeGrafter"/>
</dbReference>
<evidence type="ECO:0000256" key="1">
    <source>
        <dbReference type="SAM" id="Phobius"/>
    </source>
</evidence>
<feature type="transmembrane region" description="Helical" evidence="1">
    <location>
        <begin position="101"/>
        <end position="124"/>
    </location>
</feature>
<comment type="caution">
    <text evidence="2">The sequence shown here is derived from an EMBL/GenBank/DDBJ whole genome shotgun (WGS) entry which is preliminary data.</text>
</comment>
<dbReference type="PANTHER" id="PTHR42709">
    <property type="entry name" value="ALKALINE PHOSPHATASE LIKE PROTEIN"/>
    <property type="match status" value="1"/>
</dbReference>
<reference evidence="2 3" key="1">
    <citation type="submission" date="2019-03" db="EMBL/GenBank/DDBJ databases">
        <title>Genomic Encyclopedia of Type Strains, Phase IV (KMG-IV): sequencing the most valuable type-strain genomes for metagenomic binning, comparative biology and taxonomic classification.</title>
        <authorList>
            <person name="Goeker M."/>
        </authorList>
    </citation>
    <scope>NUCLEOTIDE SEQUENCE [LARGE SCALE GENOMIC DNA]</scope>
    <source>
        <strain evidence="2 3">DSM 21667</strain>
    </source>
</reference>
<dbReference type="InterPro" id="IPR051311">
    <property type="entry name" value="DedA_domain"/>
</dbReference>
<dbReference type="EMBL" id="SNZH01000016">
    <property type="protein sequence ID" value="TDR39433.1"/>
    <property type="molecule type" value="Genomic_DNA"/>
</dbReference>
<dbReference type="PANTHER" id="PTHR42709:SF11">
    <property type="entry name" value="DEDA FAMILY PROTEIN"/>
    <property type="match status" value="1"/>
</dbReference>
<keyword evidence="1" id="KW-0812">Transmembrane</keyword>
<evidence type="ECO:0000313" key="3">
    <source>
        <dbReference type="Proteomes" id="UP000295293"/>
    </source>
</evidence>
<dbReference type="AlphaFoldDB" id="A0A4R6YP26"/>